<proteinExistence type="predicted"/>
<protein>
    <submittedName>
        <fullName evidence="1">Uncharacterized protein</fullName>
    </submittedName>
</protein>
<accession>A0A7R9KJ94</accession>
<gene>
    <name evidence="1" type="ORF">OSB1V03_LOCUS3431</name>
</gene>
<dbReference type="Proteomes" id="UP000759131">
    <property type="component" value="Unassembled WGS sequence"/>
</dbReference>
<evidence type="ECO:0000313" key="1">
    <source>
        <dbReference type="EMBL" id="CAD7622970.1"/>
    </source>
</evidence>
<dbReference type="AlphaFoldDB" id="A0A7R9KJ94"/>
<sequence length="130" mass="14865">MDRNPRQFQLNCNYDYDADDTIVNVYITINDKTLYTRGNITSGVPEYDQTLLIDVLDKSPDFNKNQAQISISKVNRHAFGTYKCKVDYMSTIDNKQFTVSSANAITIGRRANDSQYYCTGVCVERPQNQP</sequence>
<dbReference type="EMBL" id="CAJPIZ010001382">
    <property type="protein sequence ID" value="CAG2103400.1"/>
    <property type="molecule type" value="Genomic_DNA"/>
</dbReference>
<dbReference type="Gene3D" id="2.60.40.10">
    <property type="entry name" value="Immunoglobulins"/>
    <property type="match status" value="1"/>
</dbReference>
<organism evidence="1">
    <name type="scientific">Medioppia subpectinata</name>
    <dbReference type="NCBI Taxonomy" id="1979941"/>
    <lineage>
        <taxon>Eukaryota</taxon>
        <taxon>Metazoa</taxon>
        <taxon>Ecdysozoa</taxon>
        <taxon>Arthropoda</taxon>
        <taxon>Chelicerata</taxon>
        <taxon>Arachnida</taxon>
        <taxon>Acari</taxon>
        <taxon>Acariformes</taxon>
        <taxon>Sarcoptiformes</taxon>
        <taxon>Oribatida</taxon>
        <taxon>Brachypylina</taxon>
        <taxon>Oppioidea</taxon>
        <taxon>Oppiidae</taxon>
        <taxon>Medioppia</taxon>
    </lineage>
</organism>
<reference evidence="1" key="1">
    <citation type="submission" date="2020-11" db="EMBL/GenBank/DDBJ databases">
        <authorList>
            <person name="Tran Van P."/>
        </authorList>
    </citation>
    <scope>NUCLEOTIDE SEQUENCE</scope>
</reference>
<dbReference type="EMBL" id="OC855957">
    <property type="protein sequence ID" value="CAD7622970.1"/>
    <property type="molecule type" value="Genomic_DNA"/>
</dbReference>
<dbReference type="InterPro" id="IPR013783">
    <property type="entry name" value="Ig-like_fold"/>
</dbReference>
<evidence type="ECO:0000313" key="2">
    <source>
        <dbReference type="Proteomes" id="UP000759131"/>
    </source>
</evidence>
<dbReference type="OrthoDB" id="10639757at2759"/>
<name>A0A7R9KJ94_9ACAR</name>
<keyword evidence="2" id="KW-1185">Reference proteome</keyword>